<dbReference type="OrthoDB" id="10011777at2759"/>
<dbReference type="Pfam" id="PF03992">
    <property type="entry name" value="ABM"/>
    <property type="match status" value="1"/>
</dbReference>
<dbReference type="STRING" id="1849047.A0A3D8R294"/>
<organism evidence="2 3">
    <name type="scientific">Coleophoma cylindrospora</name>
    <dbReference type="NCBI Taxonomy" id="1849047"/>
    <lineage>
        <taxon>Eukaryota</taxon>
        <taxon>Fungi</taxon>
        <taxon>Dikarya</taxon>
        <taxon>Ascomycota</taxon>
        <taxon>Pezizomycotina</taxon>
        <taxon>Leotiomycetes</taxon>
        <taxon>Helotiales</taxon>
        <taxon>Dermateaceae</taxon>
        <taxon>Coleophoma</taxon>
    </lineage>
</organism>
<dbReference type="EMBL" id="PDLM01000010">
    <property type="protein sequence ID" value="RDW68041.1"/>
    <property type="molecule type" value="Genomic_DNA"/>
</dbReference>
<name>A0A3D8R294_9HELO</name>
<gene>
    <name evidence="2" type="ORF">BP6252_09437</name>
</gene>
<dbReference type="Gene3D" id="3.30.70.100">
    <property type="match status" value="1"/>
</dbReference>
<evidence type="ECO:0000259" key="1">
    <source>
        <dbReference type="PROSITE" id="PS51725"/>
    </source>
</evidence>
<evidence type="ECO:0000313" key="3">
    <source>
        <dbReference type="Proteomes" id="UP000256645"/>
    </source>
</evidence>
<dbReference type="InterPro" id="IPR011008">
    <property type="entry name" value="Dimeric_a/b-barrel"/>
</dbReference>
<protein>
    <recommendedName>
        <fullName evidence="1">ABM domain-containing protein</fullName>
    </recommendedName>
</protein>
<dbReference type="InterPro" id="IPR007138">
    <property type="entry name" value="ABM_dom"/>
</dbReference>
<evidence type="ECO:0000313" key="2">
    <source>
        <dbReference type="EMBL" id="RDW68041.1"/>
    </source>
</evidence>
<proteinExistence type="predicted"/>
<dbReference type="PANTHER" id="PTHR40624">
    <property type="entry name" value="BIOSYNTHESIS MONOOXYGENASE, PUTATIVE (AFU_ORTHOLOGUE AFUA_1G12025)-RELATED"/>
    <property type="match status" value="1"/>
</dbReference>
<dbReference type="PANTHER" id="PTHR40624:SF1">
    <property type="entry name" value="BIOSYNTHESIS MONOOXYGENASE, PUTATIVE (AFU_ORTHOLOGUE AFUA_1G12025)-RELATED"/>
    <property type="match status" value="1"/>
</dbReference>
<dbReference type="PROSITE" id="PS51725">
    <property type="entry name" value="ABM"/>
    <property type="match status" value="1"/>
</dbReference>
<dbReference type="AlphaFoldDB" id="A0A3D8R294"/>
<reference evidence="2 3" key="1">
    <citation type="journal article" date="2018" name="IMA Fungus">
        <title>IMA Genome-F 9: Draft genome sequence of Annulohypoxylon stygium, Aspergillus mulundensis, Berkeleyomyces basicola (syn. Thielaviopsis basicola), Ceratocystis smalleyi, two Cercospora beticola strains, Coleophoma cylindrospora, Fusarium fracticaudum, Phialophora cf. hyalina, and Morchella septimelata.</title>
        <authorList>
            <person name="Wingfield B.D."/>
            <person name="Bills G.F."/>
            <person name="Dong Y."/>
            <person name="Huang W."/>
            <person name="Nel W.J."/>
            <person name="Swalarsk-Parry B.S."/>
            <person name="Vaghefi N."/>
            <person name="Wilken P.M."/>
            <person name="An Z."/>
            <person name="de Beer Z.W."/>
            <person name="De Vos L."/>
            <person name="Chen L."/>
            <person name="Duong T.A."/>
            <person name="Gao Y."/>
            <person name="Hammerbacher A."/>
            <person name="Kikkert J.R."/>
            <person name="Li Y."/>
            <person name="Li H."/>
            <person name="Li K."/>
            <person name="Li Q."/>
            <person name="Liu X."/>
            <person name="Ma X."/>
            <person name="Naidoo K."/>
            <person name="Pethybridge S.J."/>
            <person name="Sun J."/>
            <person name="Steenkamp E.T."/>
            <person name="van der Nest M.A."/>
            <person name="van Wyk S."/>
            <person name="Wingfield M.J."/>
            <person name="Xiong C."/>
            <person name="Yue Q."/>
            <person name="Zhang X."/>
        </authorList>
    </citation>
    <scope>NUCLEOTIDE SEQUENCE [LARGE SCALE GENOMIC DNA]</scope>
    <source>
        <strain evidence="2 3">BP6252</strain>
    </source>
</reference>
<keyword evidence="3" id="KW-1185">Reference proteome</keyword>
<dbReference type="Proteomes" id="UP000256645">
    <property type="component" value="Unassembled WGS sequence"/>
</dbReference>
<comment type="caution">
    <text evidence="2">The sequence shown here is derived from an EMBL/GenBank/DDBJ whole genome shotgun (WGS) entry which is preliminary data.</text>
</comment>
<accession>A0A3D8R294</accession>
<dbReference type="SUPFAM" id="SSF54909">
    <property type="entry name" value="Dimeric alpha+beta barrel"/>
    <property type="match status" value="1"/>
</dbReference>
<sequence>MSSEIHVVAIITPVAGKEPRLREVLQSLAENVQKNEPGVLKYHFFEQYNSASGTNVFVVEEMYKDEEAAAAHGSSDHFVEAKKVLGGEGLLAAPLDVKMIKPVFGFSSR</sequence>
<feature type="domain" description="ABM" evidence="1">
    <location>
        <begin position="5"/>
        <end position="104"/>
    </location>
</feature>